<evidence type="ECO:0000313" key="3">
    <source>
        <dbReference type="EMBL" id="QJR14816.1"/>
    </source>
</evidence>
<evidence type="ECO:0000256" key="2">
    <source>
        <dbReference type="SAM" id="Phobius"/>
    </source>
</evidence>
<dbReference type="GO" id="GO:0015628">
    <property type="term" value="P:protein secretion by the type II secretion system"/>
    <property type="evidence" value="ECO:0007669"/>
    <property type="project" value="InterPro"/>
</dbReference>
<protein>
    <recommendedName>
        <fullName evidence="5">Prepilin-type N-terminal cleavage/methylation domain-containing protein</fullName>
    </recommendedName>
</protein>
<dbReference type="InParanoid" id="A0A6M4H5C3"/>
<dbReference type="InterPro" id="IPR000983">
    <property type="entry name" value="Bac_GSPG_pilin"/>
</dbReference>
<dbReference type="Proteomes" id="UP000503096">
    <property type="component" value="Chromosome"/>
</dbReference>
<feature type="transmembrane region" description="Helical" evidence="2">
    <location>
        <begin position="12"/>
        <end position="35"/>
    </location>
</feature>
<organism evidence="3 4">
    <name type="scientific">Usitatibacter palustris</name>
    <dbReference type="NCBI Taxonomy" id="2732487"/>
    <lineage>
        <taxon>Bacteria</taxon>
        <taxon>Pseudomonadati</taxon>
        <taxon>Pseudomonadota</taxon>
        <taxon>Betaproteobacteria</taxon>
        <taxon>Nitrosomonadales</taxon>
        <taxon>Usitatibacteraceae</taxon>
        <taxon>Usitatibacter</taxon>
    </lineage>
</organism>
<keyword evidence="2" id="KW-0472">Membrane</keyword>
<dbReference type="AlphaFoldDB" id="A0A6M4H5C3"/>
<proteinExistence type="predicted"/>
<keyword evidence="2" id="KW-1133">Transmembrane helix</keyword>
<sequence>MHTPGFRARASGFTLVEIGVVLIIMGLLLVMLIGITSSMIGNQRRAETRNKLANVETALALFVSKNLRLPCPADGAMTSANANAGLERIDMSAPPNYTCNVGGAGLQTNGVVPWRSLGLSESDATDGWGARLTYRVAPEFIRQSSMNMTACDPGGSSGAVTLVAGTGYCNAACLTPPFLASNCTSPANATVTRGLSVRNLSSTLTLIMDPANPSNTGAAYVVISHGENRARGRNSEGILLDASGIGTLEANNANDQALAGSVYVDDFQVFKADADHFDDFVLRPTILAVAAKAQLGPRAH</sequence>
<evidence type="ECO:0000256" key="1">
    <source>
        <dbReference type="ARBA" id="ARBA00022481"/>
    </source>
</evidence>
<dbReference type="SUPFAM" id="SSF54523">
    <property type="entry name" value="Pili subunits"/>
    <property type="match status" value="1"/>
</dbReference>
<dbReference type="KEGG" id="upl:DSM104440_01626"/>
<evidence type="ECO:0000313" key="4">
    <source>
        <dbReference type="Proteomes" id="UP000503096"/>
    </source>
</evidence>
<keyword evidence="1" id="KW-0488">Methylation</keyword>
<reference evidence="3 4" key="1">
    <citation type="submission" date="2020-04" db="EMBL/GenBank/DDBJ databases">
        <title>Usitatibacter rugosus gen. nov., sp. nov. and Usitatibacter palustris sp. nov., novel members of Usitatibacteraceae fam. nov. within the order Nitrosomonadales isolated from soil.</title>
        <authorList>
            <person name="Huber K.J."/>
            <person name="Neumann-Schaal M."/>
            <person name="Geppert A."/>
            <person name="Luckner M."/>
            <person name="Wanner G."/>
            <person name="Overmann J."/>
        </authorList>
    </citation>
    <scope>NUCLEOTIDE SEQUENCE [LARGE SCALE GENOMIC DNA]</scope>
    <source>
        <strain evidence="3 4">Swamp67</strain>
    </source>
</reference>
<gene>
    <name evidence="3" type="ORF">DSM104440_01626</name>
</gene>
<keyword evidence="2" id="KW-0812">Transmembrane</keyword>
<dbReference type="EMBL" id="CP053073">
    <property type="protein sequence ID" value="QJR14816.1"/>
    <property type="molecule type" value="Genomic_DNA"/>
</dbReference>
<evidence type="ECO:0008006" key="5">
    <source>
        <dbReference type="Google" id="ProtNLM"/>
    </source>
</evidence>
<dbReference type="PROSITE" id="PS00409">
    <property type="entry name" value="PROKAR_NTER_METHYL"/>
    <property type="match status" value="1"/>
</dbReference>
<dbReference type="InterPro" id="IPR012902">
    <property type="entry name" value="N_methyl_site"/>
</dbReference>
<name>A0A6M4H5C3_9PROT</name>
<accession>A0A6M4H5C3</accession>
<dbReference type="InterPro" id="IPR045584">
    <property type="entry name" value="Pilin-like"/>
</dbReference>
<keyword evidence="4" id="KW-1185">Reference proteome</keyword>
<dbReference type="PRINTS" id="PR00813">
    <property type="entry name" value="BCTERIALGSPG"/>
</dbReference>
<dbReference type="Gene3D" id="3.30.700.10">
    <property type="entry name" value="Glycoprotein, Type 4 Pilin"/>
    <property type="match status" value="1"/>
</dbReference>
<dbReference type="GO" id="GO:0015627">
    <property type="term" value="C:type II protein secretion system complex"/>
    <property type="evidence" value="ECO:0007669"/>
    <property type="project" value="InterPro"/>
</dbReference>